<dbReference type="SUPFAM" id="SSF50475">
    <property type="entry name" value="FMN-binding split barrel"/>
    <property type="match status" value="1"/>
</dbReference>
<name>A0ABT9D7U1_9CELL</name>
<keyword evidence="2" id="KW-1185">Reference proteome</keyword>
<reference evidence="1 2" key="1">
    <citation type="submission" date="2023-07" db="EMBL/GenBank/DDBJ databases">
        <title>Description of novel actinomycetes strains, isolated from tidal flat sediment.</title>
        <authorList>
            <person name="Lu C."/>
        </authorList>
    </citation>
    <scope>NUCLEOTIDE SEQUENCE [LARGE SCALE GENOMIC DNA]</scope>
    <source>
        <strain evidence="1 2">SYSU T00b441</strain>
    </source>
</reference>
<accession>A0ABT9D7U1</accession>
<protein>
    <submittedName>
        <fullName evidence="1">Nitroreductase/quinone reductase family protein</fullName>
    </submittedName>
</protein>
<dbReference type="Proteomes" id="UP001232536">
    <property type="component" value="Unassembled WGS sequence"/>
</dbReference>
<evidence type="ECO:0000313" key="1">
    <source>
        <dbReference type="EMBL" id="MDO8106922.1"/>
    </source>
</evidence>
<proteinExistence type="predicted"/>
<dbReference type="InterPro" id="IPR012349">
    <property type="entry name" value="Split_barrel_FMN-bd"/>
</dbReference>
<sequence length="120" mass="13519">MRTDAIPPTGTCHLVTVGRRSGEPQRVELWYVVVDEEVVLTGTPGTRDWLANLRERPDAVLQLAERGDELAVTAAEVVAPGRRRRVVEEAWRLQPWYAEQPFSVEDWVADSPMVALTPTR</sequence>
<dbReference type="RefSeq" id="WP_304600559.1">
    <property type="nucleotide sequence ID" value="NZ_JAUQYO010000001.1"/>
</dbReference>
<dbReference type="Pfam" id="PF04075">
    <property type="entry name" value="F420H2_quin_red"/>
    <property type="match status" value="1"/>
</dbReference>
<dbReference type="Gene3D" id="2.30.110.10">
    <property type="entry name" value="Electron Transport, Fmn-binding Protein, Chain A"/>
    <property type="match status" value="1"/>
</dbReference>
<comment type="caution">
    <text evidence="1">The sequence shown here is derived from an EMBL/GenBank/DDBJ whole genome shotgun (WGS) entry which is preliminary data.</text>
</comment>
<organism evidence="1 2">
    <name type="scientific">Actinotalea lenta</name>
    <dbReference type="NCBI Taxonomy" id="3064654"/>
    <lineage>
        <taxon>Bacteria</taxon>
        <taxon>Bacillati</taxon>
        <taxon>Actinomycetota</taxon>
        <taxon>Actinomycetes</taxon>
        <taxon>Micrococcales</taxon>
        <taxon>Cellulomonadaceae</taxon>
        <taxon>Actinotalea</taxon>
    </lineage>
</organism>
<gene>
    <name evidence="1" type="ORF">Q6348_06890</name>
</gene>
<dbReference type="InterPro" id="IPR004378">
    <property type="entry name" value="F420H2_quin_Rdtase"/>
</dbReference>
<evidence type="ECO:0000313" key="2">
    <source>
        <dbReference type="Proteomes" id="UP001232536"/>
    </source>
</evidence>
<dbReference type="EMBL" id="JAUQYP010000001">
    <property type="protein sequence ID" value="MDO8106922.1"/>
    <property type="molecule type" value="Genomic_DNA"/>
</dbReference>